<keyword evidence="3" id="KW-0503">Monooxygenase</keyword>
<dbReference type="GO" id="GO:0004497">
    <property type="term" value="F:monooxygenase activity"/>
    <property type="evidence" value="ECO:0007669"/>
    <property type="project" value="UniProtKB-KW"/>
</dbReference>
<comment type="caution">
    <text evidence="3">The sequence shown here is derived from an EMBL/GenBank/DDBJ whole genome shotgun (WGS) entry which is preliminary data.</text>
</comment>
<dbReference type="AlphaFoldDB" id="A0A2A5Q1I3"/>
<dbReference type="Gene3D" id="3.30.70.100">
    <property type="match status" value="1"/>
</dbReference>
<evidence type="ECO:0000313" key="3">
    <source>
        <dbReference type="EMBL" id="OZS74146.1"/>
    </source>
</evidence>
<dbReference type="PANTHER" id="PTHR37811:SF2">
    <property type="entry name" value="ABM DOMAIN-CONTAINING PROTEIN"/>
    <property type="match status" value="1"/>
</dbReference>
<keyword evidence="3" id="KW-0560">Oxidoreductase</keyword>
<dbReference type="EMBL" id="CAHPSF010000022">
    <property type="protein sequence ID" value="CAB5719480.1"/>
    <property type="molecule type" value="Genomic_DNA"/>
</dbReference>
<dbReference type="Proteomes" id="UP000834611">
    <property type="component" value="Unassembled WGS sequence"/>
</dbReference>
<proteinExistence type="predicted"/>
<sequence length="107" mass="12618">MIAVIFEAIPIPVQKERYFELAAKLKSELMHIDGFIAVERFQSITTEGKILSLSWWETEEAVKQWKNHFMHIDAQVEGQQTIFSHYRIRVAHTLKDYSFNNEDSFDV</sequence>
<evidence type="ECO:0000313" key="2">
    <source>
        <dbReference type="EMBL" id="CAB5719480.1"/>
    </source>
</evidence>
<reference evidence="3 4" key="1">
    <citation type="submission" date="2017-07" db="EMBL/GenBank/DDBJ databases">
        <title>blaIMP-27 on transferable plasmids in Proteus mirabilis and Providencia rettgeri.</title>
        <authorList>
            <person name="Potter R."/>
        </authorList>
    </citation>
    <scope>NUCLEOTIDE SEQUENCE [LARGE SCALE GENOMIC DNA]</scope>
    <source>
        <strain evidence="3 4">PR1</strain>
    </source>
</reference>
<gene>
    <name evidence="2" type="primary">yqjZ</name>
    <name evidence="3" type="ORF">CHI95_12535</name>
    <name evidence="2" type="ORF">GHA_04550</name>
</gene>
<dbReference type="InterPro" id="IPR007138">
    <property type="entry name" value="ABM_dom"/>
</dbReference>
<evidence type="ECO:0000259" key="1">
    <source>
        <dbReference type="Pfam" id="PF03992"/>
    </source>
</evidence>
<dbReference type="EMBL" id="NOWC01000014">
    <property type="protein sequence ID" value="OZS74146.1"/>
    <property type="molecule type" value="Genomic_DNA"/>
</dbReference>
<dbReference type="PANTHER" id="PTHR37811">
    <property type="entry name" value="BLL5343 PROTEIN"/>
    <property type="match status" value="1"/>
</dbReference>
<evidence type="ECO:0000313" key="4">
    <source>
        <dbReference type="Proteomes" id="UP000216001"/>
    </source>
</evidence>
<name>A0A2A5Q1I3_PRORE</name>
<dbReference type="RefSeq" id="WP_094961787.1">
    <property type="nucleotide sequence ID" value="NZ_ABDWLN020000034.1"/>
</dbReference>
<dbReference type="InterPro" id="IPR011008">
    <property type="entry name" value="Dimeric_a/b-barrel"/>
</dbReference>
<reference evidence="2" key="2">
    <citation type="submission" date="2020-05" db="EMBL/GenBank/DDBJ databases">
        <authorList>
            <person name="Delgado-Blas J."/>
        </authorList>
    </citation>
    <scope>NUCLEOTIDE SEQUENCE</scope>
    <source>
        <strain evidence="2">BB1453</strain>
    </source>
</reference>
<dbReference type="Pfam" id="PF03992">
    <property type="entry name" value="ABM"/>
    <property type="match status" value="1"/>
</dbReference>
<organism evidence="3 4">
    <name type="scientific">Providencia rettgeri</name>
    <dbReference type="NCBI Taxonomy" id="587"/>
    <lineage>
        <taxon>Bacteria</taxon>
        <taxon>Pseudomonadati</taxon>
        <taxon>Pseudomonadota</taxon>
        <taxon>Gammaproteobacteria</taxon>
        <taxon>Enterobacterales</taxon>
        <taxon>Morganellaceae</taxon>
        <taxon>Providencia</taxon>
    </lineage>
</organism>
<protein>
    <submittedName>
        <fullName evidence="3">Antibiotic biosynthesis monooxygenase</fullName>
    </submittedName>
</protein>
<dbReference type="InterPro" id="IPR052936">
    <property type="entry name" value="Jasmonate_Hydroxylase-like"/>
</dbReference>
<dbReference type="SUPFAM" id="SSF54909">
    <property type="entry name" value="Dimeric alpha+beta barrel"/>
    <property type="match status" value="1"/>
</dbReference>
<dbReference type="GeneID" id="92275936"/>
<dbReference type="Proteomes" id="UP000216001">
    <property type="component" value="Unassembled WGS sequence"/>
</dbReference>
<accession>A0A2A5Q1I3</accession>
<feature type="domain" description="ABM" evidence="1">
    <location>
        <begin position="1"/>
        <end position="73"/>
    </location>
</feature>